<organism evidence="2 3">
    <name type="scientific">Monoraphidium neglectum</name>
    <dbReference type="NCBI Taxonomy" id="145388"/>
    <lineage>
        <taxon>Eukaryota</taxon>
        <taxon>Viridiplantae</taxon>
        <taxon>Chlorophyta</taxon>
        <taxon>core chlorophytes</taxon>
        <taxon>Chlorophyceae</taxon>
        <taxon>CS clade</taxon>
        <taxon>Sphaeropleales</taxon>
        <taxon>Selenastraceae</taxon>
        <taxon>Monoraphidium</taxon>
    </lineage>
</organism>
<evidence type="ECO:0000313" key="2">
    <source>
        <dbReference type="EMBL" id="KIZ02971.1"/>
    </source>
</evidence>
<gene>
    <name evidence="2" type="ORF">MNEG_4986</name>
</gene>
<dbReference type="RefSeq" id="XP_013901990.1">
    <property type="nucleotide sequence ID" value="XM_014046536.1"/>
</dbReference>
<keyword evidence="3" id="KW-1185">Reference proteome</keyword>
<feature type="region of interest" description="Disordered" evidence="1">
    <location>
        <begin position="60"/>
        <end position="82"/>
    </location>
</feature>
<name>A0A0D2NBY8_9CHLO</name>
<accession>A0A0D2NBY8</accession>
<dbReference type="Proteomes" id="UP000054498">
    <property type="component" value="Unassembled WGS sequence"/>
</dbReference>
<evidence type="ECO:0000313" key="3">
    <source>
        <dbReference type="Proteomes" id="UP000054498"/>
    </source>
</evidence>
<protein>
    <submittedName>
        <fullName evidence="2">Uncharacterized protein</fullName>
    </submittedName>
</protein>
<dbReference type="KEGG" id="mng:MNEG_4986"/>
<dbReference type="EMBL" id="KK100940">
    <property type="protein sequence ID" value="KIZ02971.1"/>
    <property type="molecule type" value="Genomic_DNA"/>
</dbReference>
<dbReference type="GeneID" id="25737863"/>
<reference evidence="2 3" key="1">
    <citation type="journal article" date="2013" name="BMC Genomics">
        <title>Reconstruction of the lipid metabolism for the microalga Monoraphidium neglectum from its genome sequence reveals characteristics suitable for biofuel production.</title>
        <authorList>
            <person name="Bogen C."/>
            <person name="Al-Dilaimi A."/>
            <person name="Albersmeier A."/>
            <person name="Wichmann J."/>
            <person name="Grundmann M."/>
            <person name="Rupp O."/>
            <person name="Lauersen K.J."/>
            <person name="Blifernez-Klassen O."/>
            <person name="Kalinowski J."/>
            <person name="Goesmann A."/>
            <person name="Mussgnug J.H."/>
            <person name="Kruse O."/>
        </authorList>
    </citation>
    <scope>NUCLEOTIDE SEQUENCE [LARGE SCALE GENOMIC DNA]</scope>
    <source>
        <strain evidence="2 3">SAG 48.87</strain>
    </source>
</reference>
<dbReference type="AlphaFoldDB" id="A0A0D2NBY8"/>
<sequence>MAESVKRSVSFSSNYPFPCLLWPEDEEPGGPADDDARSAAEPEDEGEQFELDEFFDVARERSSASIRPKPAVAANGQPLVRP</sequence>
<feature type="region of interest" description="Disordered" evidence="1">
    <location>
        <begin position="20"/>
        <end position="48"/>
    </location>
</feature>
<proteinExistence type="predicted"/>
<evidence type="ECO:0000256" key="1">
    <source>
        <dbReference type="SAM" id="MobiDB-lite"/>
    </source>
</evidence>